<accession>A0A6P5SPP4</accession>
<sequence>MAFQYGMLMRLSVLLVLLLAATNAVAAATTRTSAREGGAEDGKPGASEMAKPNCKDKCGNLTIPYPFGIGHGCYSRPEFSITCKESNDESEPTTPRLMETRMIVTNISLEAGDLEIMQLVNRDCYDAQGNLTNNQTRGGLRVYPPDAAFKFHLHHQRPCMHSF</sequence>
<dbReference type="GeneID" id="110758638"/>
<evidence type="ECO:0000313" key="6">
    <source>
        <dbReference type="Proteomes" id="UP000515124"/>
    </source>
</evidence>
<dbReference type="Proteomes" id="UP000515124">
    <property type="component" value="Unplaced"/>
</dbReference>
<protein>
    <submittedName>
        <fullName evidence="7">Wall-associated receptor kinase-like 6</fullName>
    </submittedName>
</protein>
<keyword evidence="6" id="KW-1185">Reference proteome</keyword>
<evidence type="ECO:0000256" key="4">
    <source>
        <dbReference type="SAM" id="SignalP"/>
    </source>
</evidence>
<gene>
    <name evidence="7" type="primary">LOC110758638</name>
</gene>
<dbReference type="InterPro" id="IPR025287">
    <property type="entry name" value="WAK_GUB"/>
</dbReference>
<dbReference type="Pfam" id="PF13947">
    <property type="entry name" value="GUB_WAK_bind"/>
    <property type="match status" value="1"/>
</dbReference>
<evidence type="ECO:0000256" key="1">
    <source>
        <dbReference type="ARBA" id="ARBA00004167"/>
    </source>
</evidence>
<feature type="region of interest" description="Disordered" evidence="3">
    <location>
        <begin position="30"/>
        <end position="50"/>
    </location>
</feature>
<comment type="subcellular location">
    <subcellularLocation>
        <location evidence="1">Membrane</location>
        <topology evidence="1">Single-pass membrane protein</topology>
    </subcellularLocation>
</comment>
<evidence type="ECO:0000259" key="5">
    <source>
        <dbReference type="Pfam" id="PF13947"/>
    </source>
</evidence>
<dbReference type="RefSeq" id="XP_021816237.1">
    <property type="nucleotide sequence ID" value="XM_021960545.1"/>
</dbReference>
<dbReference type="KEGG" id="pavi:110758638"/>
<dbReference type="AlphaFoldDB" id="A0A6P5SPP4"/>
<evidence type="ECO:0000256" key="3">
    <source>
        <dbReference type="SAM" id="MobiDB-lite"/>
    </source>
</evidence>
<feature type="signal peptide" evidence="4">
    <location>
        <begin position="1"/>
        <end position="27"/>
    </location>
</feature>
<keyword evidence="2 4" id="KW-0732">Signal</keyword>
<proteinExistence type="predicted"/>
<dbReference type="GO" id="GO:0030247">
    <property type="term" value="F:polysaccharide binding"/>
    <property type="evidence" value="ECO:0007669"/>
    <property type="project" value="InterPro"/>
</dbReference>
<name>A0A6P5SPP4_PRUAV</name>
<feature type="chain" id="PRO_5028401059" evidence="4">
    <location>
        <begin position="28"/>
        <end position="163"/>
    </location>
</feature>
<reference evidence="7" key="1">
    <citation type="submission" date="2025-08" db="UniProtKB">
        <authorList>
            <consortium name="RefSeq"/>
        </authorList>
    </citation>
    <scope>IDENTIFICATION</scope>
</reference>
<feature type="domain" description="Wall-associated receptor kinase galacturonan-binding" evidence="5">
    <location>
        <begin position="54"/>
        <end position="116"/>
    </location>
</feature>
<evidence type="ECO:0000256" key="2">
    <source>
        <dbReference type="ARBA" id="ARBA00022729"/>
    </source>
</evidence>
<dbReference type="GO" id="GO:0016020">
    <property type="term" value="C:membrane"/>
    <property type="evidence" value="ECO:0007669"/>
    <property type="project" value="UniProtKB-SubCell"/>
</dbReference>
<feature type="compositionally biased region" description="Basic and acidic residues" evidence="3">
    <location>
        <begin position="33"/>
        <end position="43"/>
    </location>
</feature>
<evidence type="ECO:0000313" key="7">
    <source>
        <dbReference type="RefSeq" id="XP_021816237.1"/>
    </source>
</evidence>
<dbReference type="PANTHER" id="PTHR33491">
    <property type="entry name" value="OSJNBA0016N04.9 PROTEIN"/>
    <property type="match status" value="1"/>
</dbReference>
<organism evidence="6 7">
    <name type="scientific">Prunus avium</name>
    <name type="common">Cherry</name>
    <name type="synonym">Cerasus avium</name>
    <dbReference type="NCBI Taxonomy" id="42229"/>
    <lineage>
        <taxon>Eukaryota</taxon>
        <taxon>Viridiplantae</taxon>
        <taxon>Streptophyta</taxon>
        <taxon>Embryophyta</taxon>
        <taxon>Tracheophyta</taxon>
        <taxon>Spermatophyta</taxon>
        <taxon>Magnoliopsida</taxon>
        <taxon>eudicotyledons</taxon>
        <taxon>Gunneridae</taxon>
        <taxon>Pentapetalae</taxon>
        <taxon>rosids</taxon>
        <taxon>fabids</taxon>
        <taxon>Rosales</taxon>
        <taxon>Rosaceae</taxon>
        <taxon>Amygdaloideae</taxon>
        <taxon>Amygdaleae</taxon>
        <taxon>Prunus</taxon>
    </lineage>
</organism>